<organism evidence="2 3">
    <name type="scientific">Pleurodeles waltl</name>
    <name type="common">Iberian ribbed newt</name>
    <dbReference type="NCBI Taxonomy" id="8319"/>
    <lineage>
        <taxon>Eukaryota</taxon>
        <taxon>Metazoa</taxon>
        <taxon>Chordata</taxon>
        <taxon>Craniata</taxon>
        <taxon>Vertebrata</taxon>
        <taxon>Euteleostomi</taxon>
        <taxon>Amphibia</taxon>
        <taxon>Batrachia</taxon>
        <taxon>Caudata</taxon>
        <taxon>Salamandroidea</taxon>
        <taxon>Salamandridae</taxon>
        <taxon>Pleurodelinae</taxon>
        <taxon>Pleurodeles</taxon>
    </lineage>
</organism>
<proteinExistence type="predicted"/>
<dbReference type="Proteomes" id="UP001066276">
    <property type="component" value="Chromosome 3_1"/>
</dbReference>
<name>A0AAV7U814_PLEWA</name>
<feature type="compositionally biased region" description="Basic residues" evidence="1">
    <location>
        <begin position="1"/>
        <end position="10"/>
    </location>
</feature>
<feature type="region of interest" description="Disordered" evidence="1">
    <location>
        <begin position="1"/>
        <end position="167"/>
    </location>
</feature>
<reference evidence="2" key="1">
    <citation type="journal article" date="2022" name="bioRxiv">
        <title>Sequencing and chromosome-scale assembly of the giantPleurodeles waltlgenome.</title>
        <authorList>
            <person name="Brown T."/>
            <person name="Elewa A."/>
            <person name="Iarovenko S."/>
            <person name="Subramanian E."/>
            <person name="Araus A.J."/>
            <person name="Petzold A."/>
            <person name="Susuki M."/>
            <person name="Suzuki K.-i.T."/>
            <person name="Hayashi T."/>
            <person name="Toyoda A."/>
            <person name="Oliveira C."/>
            <person name="Osipova E."/>
            <person name="Leigh N.D."/>
            <person name="Simon A."/>
            <person name="Yun M.H."/>
        </authorList>
    </citation>
    <scope>NUCLEOTIDE SEQUENCE</scope>
    <source>
        <strain evidence="2">20211129_DDA</strain>
        <tissue evidence="2">Liver</tissue>
    </source>
</reference>
<sequence length="211" mass="22911">MRIASKKLKSRQGAWPGHGIRWPLRASPLGRDDPGGGDGGVETAGQATASEALHFRSSGDVDSCLGTPQERYRRQKTCDSPQADKACKRGGVASSGGRGRRARNSRETAKQAAGKTRAATTCARLPTTPEVHTDPWETPQRGEVPPTAGRRAQPARETGPNLLETERSGVCGRKTQLEAEVRLLLPYRRTIKPLHWYTITNPPPHPPLQNS</sequence>
<keyword evidence="3" id="KW-1185">Reference proteome</keyword>
<evidence type="ECO:0000313" key="3">
    <source>
        <dbReference type="Proteomes" id="UP001066276"/>
    </source>
</evidence>
<dbReference type="EMBL" id="JANPWB010000005">
    <property type="protein sequence ID" value="KAJ1184933.1"/>
    <property type="molecule type" value="Genomic_DNA"/>
</dbReference>
<evidence type="ECO:0000313" key="2">
    <source>
        <dbReference type="EMBL" id="KAJ1184933.1"/>
    </source>
</evidence>
<gene>
    <name evidence="2" type="ORF">NDU88_001729</name>
</gene>
<accession>A0AAV7U814</accession>
<dbReference type="AlphaFoldDB" id="A0AAV7U814"/>
<evidence type="ECO:0000256" key="1">
    <source>
        <dbReference type="SAM" id="MobiDB-lite"/>
    </source>
</evidence>
<comment type="caution">
    <text evidence="2">The sequence shown here is derived from an EMBL/GenBank/DDBJ whole genome shotgun (WGS) entry which is preliminary data.</text>
</comment>
<protein>
    <submittedName>
        <fullName evidence="2">Uncharacterized protein</fullName>
    </submittedName>
</protein>